<dbReference type="GO" id="GO:0051082">
    <property type="term" value="F:unfolded protein binding"/>
    <property type="evidence" value="ECO:0007669"/>
    <property type="project" value="InterPro"/>
</dbReference>
<comment type="caution">
    <text evidence="6">The sequence shown here is derived from an EMBL/GenBank/DDBJ whole genome shotgun (WGS) entry which is preliminary data.</text>
</comment>
<feature type="compositionally biased region" description="Basic and acidic residues" evidence="5">
    <location>
        <begin position="148"/>
        <end position="161"/>
    </location>
</feature>
<dbReference type="AlphaFoldDB" id="A0A816TWC9"/>
<accession>A0A816TWC9</accession>
<keyword evidence="2" id="KW-0547">Nucleotide-binding</keyword>
<protein>
    <recommendedName>
        <fullName evidence="9">Heat shock protein 90</fullName>
    </recommendedName>
</protein>
<evidence type="ECO:0000313" key="8">
    <source>
        <dbReference type="Proteomes" id="UP000663824"/>
    </source>
</evidence>
<evidence type="ECO:0000256" key="5">
    <source>
        <dbReference type="SAM" id="MobiDB-lite"/>
    </source>
</evidence>
<evidence type="ECO:0008006" key="9">
    <source>
        <dbReference type="Google" id="ProtNLM"/>
    </source>
</evidence>
<keyword evidence="4" id="KW-0143">Chaperone</keyword>
<proteinExistence type="inferred from homology"/>
<organism evidence="6 8">
    <name type="scientific">Rotaria magnacalcarata</name>
    <dbReference type="NCBI Taxonomy" id="392030"/>
    <lineage>
        <taxon>Eukaryota</taxon>
        <taxon>Metazoa</taxon>
        <taxon>Spiralia</taxon>
        <taxon>Gnathifera</taxon>
        <taxon>Rotifera</taxon>
        <taxon>Eurotatoria</taxon>
        <taxon>Bdelloidea</taxon>
        <taxon>Philodinida</taxon>
        <taxon>Philodinidae</taxon>
        <taxon>Rotaria</taxon>
    </lineage>
</organism>
<dbReference type="Pfam" id="PF00183">
    <property type="entry name" value="HSP90"/>
    <property type="match status" value="1"/>
</dbReference>
<dbReference type="GO" id="GO:0140662">
    <property type="term" value="F:ATP-dependent protein folding chaperone"/>
    <property type="evidence" value="ECO:0007669"/>
    <property type="project" value="InterPro"/>
</dbReference>
<dbReference type="EMBL" id="CAJOBI010059577">
    <property type="protein sequence ID" value="CAF4409681.1"/>
    <property type="molecule type" value="Genomic_DNA"/>
</dbReference>
<feature type="region of interest" description="Disordered" evidence="5">
    <location>
        <begin position="143"/>
        <end position="180"/>
    </location>
</feature>
<dbReference type="PANTHER" id="PTHR11528">
    <property type="entry name" value="HEAT SHOCK PROTEIN 90 FAMILY MEMBER"/>
    <property type="match status" value="1"/>
</dbReference>
<dbReference type="GO" id="GO:0005524">
    <property type="term" value="F:ATP binding"/>
    <property type="evidence" value="ECO:0007669"/>
    <property type="project" value="UniProtKB-KW"/>
</dbReference>
<keyword evidence="3" id="KW-0067">ATP-binding</keyword>
<evidence type="ECO:0000256" key="2">
    <source>
        <dbReference type="ARBA" id="ARBA00022741"/>
    </source>
</evidence>
<dbReference type="InterPro" id="IPR001404">
    <property type="entry name" value="Hsp90_fam"/>
</dbReference>
<comment type="similarity">
    <text evidence="1">Belongs to the heat shock protein 90 family.</text>
</comment>
<evidence type="ECO:0000256" key="4">
    <source>
        <dbReference type="ARBA" id="ARBA00023186"/>
    </source>
</evidence>
<sequence length="201" mass="23048">MTQTDLVQFLGTIAKSNTSEFLNKVQEVQKDGKERTSMSDLIVEQFSVGFYSSFLVADKVVIASKNNADDKYIWESDSASFNVFKDPRGNTLGRGTTASVHLKKQADEYLEGSTLEEIIRKYSKFINFNVYLWKSNTIKEEVPDDDAADNKKTDETEKKTDDDDAAVEDDKEEEKKAKTKTVDKTVWDWELMNESKPIWQR</sequence>
<name>A0A816TWC9_9BILA</name>
<feature type="compositionally biased region" description="Acidic residues" evidence="5">
    <location>
        <begin position="162"/>
        <end position="172"/>
    </location>
</feature>
<dbReference type="EMBL" id="CAJNRE010011743">
    <property type="protein sequence ID" value="CAF2104559.1"/>
    <property type="molecule type" value="Genomic_DNA"/>
</dbReference>
<evidence type="ECO:0000313" key="7">
    <source>
        <dbReference type="EMBL" id="CAF4409681.1"/>
    </source>
</evidence>
<feature type="non-terminal residue" evidence="6">
    <location>
        <position position="1"/>
    </location>
</feature>
<dbReference type="Gene3D" id="3.30.565.10">
    <property type="entry name" value="Histidine kinase-like ATPase, C-terminal domain"/>
    <property type="match status" value="1"/>
</dbReference>
<dbReference type="GO" id="GO:0016887">
    <property type="term" value="F:ATP hydrolysis activity"/>
    <property type="evidence" value="ECO:0007669"/>
    <property type="project" value="InterPro"/>
</dbReference>
<dbReference type="InterPro" id="IPR036890">
    <property type="entry name" value="HATPase_C_sf"/>
</dbReference>
<dbReference type="Proteomes" id="UP000676336">
    <property type="component" value="Unassembled WGS sequence"/>
</dbReference>
<reference evidence="6" key="1">
    <citation type="submission" date="2021-02" db="EMBL/GenBank/DDBJ databases">
        <authorList>
            <person name="Nowell W R."/>
        </authorList>
    </citation>
    <scope>NUCLEOTIDE SEQUENCE</scope>
</reference>
<evidence type="ECO:0000256" key="3">
    <source>
        <dbReference type="ARBA" id="ARBA00022840"/>
    </source>
</evidence>
<dbReference type="SUPFAM" id="SSF55874">
    <property type="entry name" value="ATPase domain of HSP90 chaperone/DNA topoisomerase II/histidine kinase"/>
    <property type="match status" value="1"/>
</dbReference>
<dbReference type="InterPro" id="IPR020575">
    <property type="entry name" value="Hsp90_N"/>
</dbReference>
<evidence type="ECO:0000256" key="1">
    <source>
        <dbReference type="ARBA" id="ARBA00008239"/>
    </source>
</evidence>
<dbReference type="Proteomes" id="UP000663824">
    <property type="component" value="Unassembled WGS sequence"/>
</dbReference>
<gene>
    <name evidence="6" type="ORF">MBJ925_LOCUS23025</name>
    <name evidence="7" type="ORF">SMN809_LOCUS30836</name>
</gene>
<evidence type="ECO:0000313" key="6">
    <source>
        <dbReference type="EMBL" id="CAF2104559.1"/>
    </source>
</evidence>
<dbReference type="PRINTS" id="PR00775">
    <property type="entry name" value="HEATSHOCK90"/>
</dbReference>